<dbReference type="Ensembl" id="ENSPKIT00000026127.1">
    <property type="protein sequence ID" value="ENSPKIP00000002186.1"/>
    <property type="gene ID" value="ENSPKIG00000020179.1"/>
</dbReference>
<dbReference type="Proteomes" id="UP000261540">
    <property type="component" value="Unplaced"/>
</dbReference>
<keyword evidence="8" id="KW-1185">Reference proteome</keyword>
<feature type="domain" description="ASD2" evidence="6">
    <location>
        <begin position="1089"/>
        <end position="1384"/>
    </location>
</feature>
<feature type="region of interest" description="Disordered" evidence="5">
    <location>
        <begin position="561"/>
        <end position="598"/>
    </location>
</feature>
<dbReference type="STRING" id="1676925.ENSPKIP00000002186"/>
<dbReference type="Gene3D" id="6.10.250.3120">
    <property type="match status" value="1"/>
</dbReference>
<dbReference type="GeneTree" id="ENSGT00940000159479"/>
<dbReference type="GO" id="GO:0030864">
    <property type="term" value="C:cortical actin cytoskeleton"/>
    <property type="evidence" value="ECO:0007669"/>
    <property type="project" value="TreeGrafter"/>
</dbReference>
<dbReference type="GO" id="GO:0007015">
    <property type="term" value="P:actin filament organization"/>
    <property type="evidence" value="ECO:0007669"/>
    <property type="project" value="TreeGrafter"/>
</dbReference>
<feature type="compositionally biased region" description="Low complexity" evidence="5">
    <location>
        <begin position="486"/>
        <end position="504"/>
    </location>
</feature>
<dbReference type="PANTHER" id="PTHR15012">
    <property type="entry name" value="APICAL PROTEIN/SHROOM-RELATED"/>
    <property type="match status" value="1"/>
</dbReference>
<dbReference type="GO" id="GO:0016324">
    <property type="term" value="C:apical plasma membrane"/>
    <property type="evidence" value="ECO:0007669"/>
    <property type="project" value="TreeGrafter"/>
</dbReference>
<comment type="similarity">
    <text evidence="2">Belongs to the shroom family.</text>
</comment>
<evidence type="ECO:0000256" key="5">
    <source>
        <dbReference type="SAM" id="MobiDB-lite"/>
    </source>
</evidence>
<feature type="compositionally biased region" description="Low complexity" evidence="5">
    <location>
        <begin position="579"/>
        <end position="590"/>
    </location>
</feature>
<reference evidence="7" key="2">
    <citation type="submission" date="2025-09" db="UniProtKB">
        <authorList>
            <consortium name="Ensembl"/>
        </authorList>
    </citation>
    <scope>IDENTIFICATION</scope>
</reference>
<dbReference type="GO" id="GO:0051015">
    <property type="term" value="F:actin filament binding"/>
    <property type="evidence" value="ECO:0007669"/>
    <property type="project" value="InterPro"/>
</dbReference>
<evidence type="ECO:0000313" key="8">
    <source>
        <dbReference type="Proteomes" id="UP000261540"/>
    </source>
</evidence>
<dbReference type="InterPro" id="IPR014799">
    <property type="entry name" value="ASD2_dom"/>
</dbReference>
<organism evidence="7 8">
    <name type="scientific">Paramormyrops kingsleyae</name>
    <dbReference type="NCBI Taxonomy" id="1676925"/>
    <lineage>
        <taxon>Eukaryota</taxon>
        <taxon>Metazoa</taxon>
        <taxon>Chordata</taxon>
        <taxon>Craniata</taxon>
        <taxon>Vertebrata</taxon>
        <taxon>Euteleostomi</taxon>
        <taxon>Actinopterygii</taxon>
        <taxon>Neopterygii</taxon>
        <taxon>Teleostei</taxon>
        <taxon>Osteoglossocephala</taxon>
        <taxon>Osteoglossomorpha</taxon>
        <taxon>Osteoglossiformes</taxon>
        <taxon>Mormyridae</taxon>
        <taxon>Paramormyrops</taxon>
    </lineage>
</organism>
<evidence type="ECO:0000256" key="2">
    <source>
        <dbReference type="ARBA" id="ARBA00006469"/>
    </source>
</evidence>
<keyword evidence="3" id="KW-0963">Cytoplasm</keyword>
<feature type="compositionally biased region" description="Basic and acidic residues" evidence="5">
    <location>
        <begin position="226"/>
        <end position="238"/>
    </location>
</feature>
<reference evidence="7" key="1">
    <citation type="submission" date="2025-08" db="UniProtKB">
        <authorList>
            <consortium name="Ensembl"/>
        </authorList>
    </citation>
    <scope>IDENTIFICATION</scope>
</reference>
<dbReference type="PANTHER" id="PTHR15012:SF35">
    <property type="entry name" value="PROTEIN SHROOM4"/>
    <property type="match status" value="1"/>
</dbReference>
<feature type="region of interest" description="Disordered" evidence="5">
    <location>
        <begin position="655"/>
        <end position="768"/>
    </location>
</feature>
<feature type="compositionally biased region" description="Pro residues" evidence="5">
    <location>
        <begin position="513"/>
        <end position="530"/>
    </location>
</feature>
<evidence type="ECO:0000313" key="7">
    <source>
        <dbReference type="Ensembl" id="ENSPKIP00000002186.1"/>
    </source>
</evidence>
<feature type="compositionally biased region" description="Polar residues" evidence="5">
    <location>
        <begin position="1026"/>
        <end position="1035"/>
    </location>
</feature>
<evidence type="ECO:0000259" key="6">
    <source>
        <dbReference type="PROSITE" id="PS51307"/>
    </source>
</evidence>
<dbReference type="InterPro" id="IPR027685">
    <property type="entry name" value="Shroom_fam"/>
</dbReference>
<feature type="region of interest" description="Disordered" evidence="5">
    <location>
        <begin position="612"/>
        <end position="640"/>
    </location>
</feature>
<feature type="compositionally biased region" description="Basic and acidic residues" evidence="5">
    <location>
        <begin position="752"/>
        <end position="764"/>
    </location>
</feature>
<feature type="region of interest" description="Disordered" evidence="5">
    <location>
        <begin position="214"/>
        <end position="249"/>
    </location>
</feature>
<feature type="compositionally biased region" description="Basic residues" evidence="5">
    <location>
        <begin position="434"/>
        <end position="445"/>
    </location>
</feature>
<feature type="region of interest" description="Disordered" evidence="5">
    <location>
        <begin position="961"/>
        <end position="981"/>
    </location>
</feature>
<comment type="subcellular location">
    <subcellularLocation>
        <location evidence="1">Cytoplasm</location>
        <location evidence="1">Cytoskeleton</location>
    </subcellularLocation>
</comment>
<dbReference type="GO" id="GO:0005912">
    <property type="term" value="C:adherens junction"/>
    <property type="evidence" value="ECO:0007669"/>
    <property type="project" value="TreeGrafter"/>
</dbReference>
<evidence type="ECO:0000256" key="3">
    <source>
        <dbReference type="ARBA" id="ARBA00022490"/>
    </source>
</evidence>
<feature type="region of interest" description="Disordered" evidence="5">
    <location>
        <begin position="165"/>
        <end position="201"/>
    </location>
</feature>
<name>A0A3B3Q9W8_9TELE</name>
<sequence length="1398" mass="153322">MTATFCAPPDRRNVPVIRPHSWHLAKLLEPPGIGPDPPSAMQLHSMPFSAPWHSGGDNSDPSMQWNQLSGHCSTDHSGSLGSMESLDLPSQGYYENQLSPVDPAIFNNKRDSAYSSFSASSNTSDCTVSLRHGEAGSTDNLLQGLGRNGESRPLLVGSMLNEQPGCLSQTQETKPASVGCEEEQGGTGAARGCPQPPMRRDSFRATRGHVEALDKPSANHSNSPECHTEDPPADRDLSPRSYQCDSGGNDGCEGVGLEQYYTLSYRDSSPATCLSAPEAGSLTPSPTPPDGQSRGGFQTSLRQHLTGGHRHSAPEKLLSDQLQQLELSRRLSRRTPSPGRQCPGSPAKEQPDVLESGLQASRRLDGSRSSTPALGQEPEPSGERVPCTWGRSLSVPAGTTDEREGKPEEASSPVEVQAEEYKGAEPQPKPGSSRQRRLARSRRRNERFATNLRNEIQRKKAQLQKSRGPGTPLYGDETVEEEESGVELQESEAACPLSAPSAPALHDRLSAPQPCPPSPSTKTRCPPPVAQRPQMIRPACAQVADEPGSAGKVRRWRWTPEHKLQPEAAPEQQSDTGARPSRGRTTSSRSSRTDECDILPFADRMRFFEQTSRSVSMSSLPGSQAQNQRHHSLTRMTPPWNTLVTNQRRYSYQGCAQRPAEGHGQRVSEREEVRPPPGTKKDTRPQNHAQSYPQPPTEHPESRHPRSAFRPVTALGCQGRQPLHPGYRSMPTEAHPLKKKEQTNLSRNYSLTERDNPRYKRDIQPADGAGHLGYESRWGDSKVTAGEQCLQQGRALSENDVRLGVWRPRAPTGEFAGPVLSELEESSPGCRKKRLPPPRPPPPNWAEFHRRRASQQNLFTTPSPPPPRDAPGPQCSGPPRRESPLQSDLDVTRQRSHSLPLGVETGQCQRCSQEHLAPVCGPTFPHGAFRPVAPPPKEPELPIQHPDPPRLTNRLRPLAEPCQRSCDSGTAGLAGGDRPTLLKPVSMAQRCTAEWDRRPPQGGHCGPWDPVTGNTPHHMTSPYEARTSTNATTWHQGEPCSLLSTKETELSPACPEDSQPFETDIDEFQDSCGEDEATLETEVQGFAQPAMVLETDIDVLSETEPRPPPSIPRHPCCPTEALSAADTEFGNRADLLAELLPPAGQEEQRAEMWRGCHRVSLDSLERRSRQGPPGPQISGPGHTHCCPATCSAKELSGGGDEEDDQELSYKKQLMESLRRKLGVLREAQRGLQEEVRANARLGEGVEALVLAVCRPGEVDKFRMLVGDLDKVVSLLLSLSGRLLRVESTLEALGPDAGHHEKLPLQEKKQQLLSQLGEARELKEHVDRREQAVCLVLSRCLTAEQLRDYSHFVKMKAALLVEQRQLEDKIRLGEEQLRGLKESLGLGLGLPLDLGSGYY</sequence>
<dbReference type="Pfam" id="PF08687">
    <property type="entry name" value="ASD2"/>
    <property type="match status" value="1"/>
</dbReference>
<feature type="compositionally biased region" description="Basic and acidic residues" evidence="5">
    <location>
        <begin position="660"/>
        <end position="685"/>
    </location>
</feature>
<protein>
    <recommendedName>
        <fullName evidence="6">ASD2 domain-containing protein</fullName>
    </recommendedName>
</protein>
<evidence type="ECO:0000256" key="1">
    <source>
        <dbReference type="ARBA" id="ARBA00004245"/>
    </source>
</evidence>
<proteinExistence type="inferred from homology"/>
<dbReference type="PROSITE" id="PS51307">
    <property type="entry name" value="ASD2"/>
    <property type="match status" value="1"/>
</dbReference>
<feature type="region of interest" description="Disordered" evidence="5">
    <location>
        <begin position="267"/>
        <end position="531"/>
    </location>
</feature>
<dbReference type="GO" id="GO:0043296">
    <property type="term" value="C:apical junction complex"/>
    <property type="evidence" value="ECO:0007669"/>
    <property type="project" value="TreeGrafter"/>
</dbReference>
<feature type="region of interest" description="Disordered" evidence="5">
    <location>
        <begin position="995"/>
        <end position="1036"/>
    </location>
</feature>
<keyword evidence="4" id="KW-0206">Cytoskeleton</keyword>
<accession>A0A3B3Q9W8</accession>
<feature type="region of interest" description="Disordered" evidence="5">
    <location>
        <begin position="809"/>
        <end position="896"/>
    </location>
</feature>
<evidence type="ECO:0000256" key="4">
    <source>
        <dbReference type="ARBA" id="ARBA00023212"/>
    </source>
</evidence>
<feature type="compositionally biased region" description="Basic and acidic residues" evidence="5">
    <location>
        <begin position="400"/>
        <end position="409"/>
    </location>
</feature>
<feature type="compositionally biased region" description="Polar residues" evidence="5">
    <location>
        <begin position="612"/>
        <end position="627"/>
    </location>
</feature>